<evidence type="ECO:0000313" key="3">
    <source>
        <dbReference type="EMBL" id="ABU57454.1"/>
    </source>
</evidence>
<accession>A7NIZ6</accession>
<dbReference type="AlphaFoldDB" id="A7NIZ6"/>
<evidence type="ECO:0000313" key="4">
    <source>
        <dbReference type="Proteomes" id="UP000000263"/>
    </source>
</evidence>
<dbReference type="HOGENOM" id="CLU_1480958_0_0_0"/>
<reference evidence="3 4" key="1">
    <citation type="submission" date="2007-08" db="EMBL/GenBank/DDBJ databases">
        <title>Complete sequence of Roseiflexus castenholzii DSM 13941.</title>
        <authorList>
            <consortium name="US DOE Joint Genome Institute"/>
            <person name="Copeland A."/>
            <person name="Lucas S."/>
            <person name="Lapidus A."/>
            <person name="Barry K."/>
            <person name="Glavina del Rio T."/>
            <person name="Dalin E."/>
            <person name="Tice H."/>
            <person name="Pitluck S."/>
            <person name="Thompson L.S."/>
            <person name="Brettin T."/>
            <person name="Bruce D."/>
            <person name="Detter J.C."/>
            <person name="Han C."/>
            <person name="Tapia R."/>
            <person name="Schmutz J."/>
            <person name="Larimer F."/>
            <person name="Land M."/>
            <person name="Hauser L."/>
            <person name="Kyrpides N."/>
            <person name="Mikhailova N."/>
            <person name="Bryant D.A."/>
            <person name="Hanada S."/>
            <person name="Tsukatani Y."/>
            <person name="Richardson P."/>
        </authorList>
    </citation>
    <scope>NUCLEOTIDE SEQUENCE [LARGE SCALE GENOMIC DNA]</scope>
    <source>
        <strain evidence="4">DSM 13941 / HLO8</strain>
    </source>
</reference>
<gene>
    <name evidence="3" type="ordered locus">Rcas_1358</name>
</gene>
<feature type="chain" id="PRO_5002714025" evidence="2">
    <location>
        <begin position="25"/>
        <end position="183"/>
    </location>
</feature>
<protein>
    <submittedName>
        <fullName evidence="3">Uncharacterized protein</fullName>
    </submittedName>
</protein>
<feature type="signal peptide" evidence="2">
    <location>
        <begin position="1"/>
        <end position="24"/>
    </location>
</feature>
<dbReference type="EMBL" id="CP000804">
    <property type="protein sequence ID" value="ABU57454.1"/>
    <property type="molecule type" value="Genomic_DNA"/>
</dbReference>
<dbReference type="Proteomes" id="UP000000263">
    <property type="component" value="Chromosome"/>
</dbReference>
<feature type="region of interest" description="Disordered" evidence="1">
    <location>
        <begin position="161"/>
        <end position="183"/>
    </location>
</feature>
<keyword evidence="4" id="KW-1185">Reference proteome</keyword>
<organism evidence="3 4">
    <name type="scientific">Roseiflexus castenholzii (strain DSM 13941 / HLO8)</name>
    <dbReference type="NCBI Taxonomy" id="383372"/>
    <lineage>
        <taxon>Bacteria</taxon>
        <taxon>Bacillati</taxon>
        <taxon>Chloroflexota</taxon>
        <taxon>Chloroflexia</taxon>
        <taxon>Chloroflexales</taxon>
        <taxon>Roseiflexineae</taxon>
        <taxon>Roseiflexaceae</taxon>
        <taxon>Roseiflexus</taxon>
    </lineage>
</organism>
<evidence type="ECO:0000256" key="1">
    <source>
        <dbReference type="SAM" id="MobiDB-lite"/>
    </source>
</evidence>
<feature type="compositionally biased region" description="Polar residues" evidence="1">
    <location>
        <begin position="163"/>
        <end position="174"/>
    </location>
</feature>
<dbReference type="KEGG" id="rca:Rcas_1358"/>
<dbReference type="RefSeq" id="WP_012119883.1">
    <property type="nucleotide sequence ID" value="NC_009767.1"/>
</dbReference>
<dbReference type="STRING" id="383372.Rcas_1358"/>
<dbReference type="OrthoDB" id="9838011at2"/>
<sequence>MKHWMVMRIFLLLPLFLSLSGATAQERPTLTTLPPTELLTILVDVEGAGHRITGAYVVRRAMDGNGAVWWSFRGMLDGELEEVDGEAFERWAIDGSLTIELTAFNHPDFSIDQLPTKRITLMPGWDGLMMIAGVPLAVKGEYRAPGTGGSPVLIVTNAGRGTRTMTELPNTSGPPNAKGAFEQ</sequence>
<keyword evidence="2" id="KW-0732">Signal</keyword>
<evidence type="ECO:0000256" key="2">
    <source>
        <dbReference type="SAM" id="SignalP"/>
    </source>
</evidence>
<name>A7NIZ6_ROSCS</name>
<proteinExistence type="predicted"/>